<dbReference type="Gene3D" id="1.20.1250.20">
    <property type="entry name" value="MFS general substrate transporter like domains"/>
    <property type="match status" value="1"/>
</dbReference>
<dbReference type="PANTHER" id="PTHR43791:SF7">
    <property type="entry name" value="MAJOR FACILITATOR SUPERFAMILY (MFS) PROFILE DOMAIN-CONTAINING PROTEIN"/>
    <property type="match status" value="1"/>
</dbReference>
<evidence type="ECO:0000256" key="2">
    <source>
        <dbReference type="ARBA" id="ARBA00022448"/>
    </source>
</evidence>
<keyword evidence="3 7" id="KW-0812">Transmembrane</keyword>
<dbReference type="GeneID" id="43590234"/>
<keyword evidence="4 7" id="KW-1133">Transmembrane helix</keyword>
<gene>
    <name evidence="8" type="ORF">CI109_102740</name>
</gene>
<dbReference type="RefSeq" id="XP_031859662.2">
    <property type="nucleotide sequence ID" value="XM_032006081.2"/>
</dbReference>
<proteinExistence type="predicted"/>
<accession>A0AAJ8MUT5</accession>
<organism evidence="8 9">
    <name type="scientific">Kwoniella shandongensis</name>
    <dbReference type="NCBI Taxonomy" id="1734106"/>
    <lineage>
        <taxon>Eukaryota</taxon>
        <taxon>Fungi</taxon>
        <taxon>Dikarya</taxon>
        <taxon>Basidiomycota</taxon>
        <taxon>Agaricomycotina</taxon>
        <taxon>Tremellomycetes</taxon>
        <taxon>Tremellales</taxon>
        <taxon>Cryptococcaceae</taxon>
        <taxon>Kwoniella</taxon>
    </lineage>
</organism>
<dbReference type="InterPro" id="IPR036259">
    <property type="entry name" value="MFS_trans_sf"/>
</dbReference>
<evidence type="ECO:0000313" key="8">
    <source>
        <dbReference type="EMBL" id="WWD18290.1"/>
    </source>
</evidence>
<feature type="transmembrane region" description="Helical" evidence="7">
    <location>
        <begin position="334"/>
        <end position="358"/>
    </location>
</feature>
<dbReference type="SUPFAM" id="SSF103473">
    <property type="entry name" value="MFS general substrate transporter"/>
    <property type="match status" value="1"/>
</dbReference>
<feature type="transmembrane region" description="Helical" evidence="7">
    <location>
        <begin position="298"/>
        <end position="322"/>
    </location>
</feature>
<feature type="transmembrane region" description="Helical" evidence="7">
    <location>
        <begin position="452"/>
        <end position="476"/>
    </location>
</feature>
<dbReference type="Proteomes" id="UP000322225">
    <property type="component" value="Chromosome 5"/>
</dbReference>
<comment type="subcellular location">
    <subcellularLocation>
        <location evidence="1">Membrane</location>
        <topology evidence="1">Multi-pass membrane protein</topology>
    </subcellularLocation>
</comment>
<reference evidence="8" key="2">
    <citation type="submission" date="2024-01" db="EMBL/GenBank/DDBJ databases">
        <title>Comparative genomics of Cryptococcus and Kwoniella reveals pathogenesis evolution and contrasting modes of karyotype evolution via chromosome fusion or intercentromeric recombination.</title>
        <authorList>
            <person name="Coelho M.A."/>
            <person name="David-Palma M."/>
            <person name="Shea T."/>
            <person name="Bowers K."/>
            <person name="McGinley-Smith S."/>
            <person name="Mohammad A.W."/>
            <person name="Gnirke A."/>
            <person name="Yurkov A.M."/>
            <person name="Nowrousian M."/>
            <person name="Sun S."/>
            <person name="Cuomo C.A."/>
            <person name="Heitman J."/>
        </authorList>
    </citation>
    <scope>NUCLEOTIDE SEQUENCE</scope>
    <source>
        <strain evidence="8">CBS 12478</strain>
    </source>
</reference>
<evidence type="ECO:0000256" key="1">
    <source>
        <dbReference type="ARBA" id="ARBA00004141"/>
    </source>
</evidence>
<evidence type="ECO:0000256" key="4">
    <source>
        <dbReference type="ARBA" id="ARBA00022989"/>
    </source>
</evidence>
<evidence type="ECO:0000256" key="5">
    <source>
        <dbReference type="ARBA" id="ARBA00023136"/>
    </source>
</evidence>
<feature type="region of interest" description="Disordered" evidence="6">
    <location>
        <begin position="1"/>
        <end position="21"/>
    </location>
</feature>
<dbReference type="AlphaFoldDB" id="A0AAJ8MUT5"/>
<feature type="transmembrane region" description="Helical" evidence="7">
    <location>
        <begin position="165"/>
        <end position="185"/>
    </location>
</feature>
<dbReference type="GO" id="GO:0016020">
    <property type="term" value="C:membrane"/>
    <property type="evidence" value="ECO:0007669"/>
    <property type="project" value="UniProtKB-SubCell"/>
</dbReference>
<evidence type="ECO:0000256" key="3">
    <source>
        <dbReference type="ARBA" id="ARBA00022692"/>
    </source>
</evidence>
<feature type="transmembrane region" description="Helical" evidence="7">
    <location>
        <begin position="389"/>
        <end position="411"/>
    </location>
</feature>
<dbReference type="Pfam" id="PF07690">
    <property type="entry name" value="MFS_1"/>
    <property type="match status" value="1"/>
</dbReference>
<feature type="transmembrane region" description="Helical" evidence="7">
    <location>
        <begin position="140"/>
        <end position="159"/>
    </location>
</feature>
<reference evidence="8" key="1">
    <citation type="submission" date="2017-08" db="EMBL/GenBank/DDBJ databases">
        <authorList>
            <person name="Cuomo C."/>
            <person name="Billmyre B."/>
            <person name="Heitman J."/>
        </authorList>
    </citation>
    <scope>NUCLEOTIDE SEQUENCE</scope>
    <source>
        <strain evidence="8">CBS 12478</strain>
    </source>
</reference>
<feature type="transmembrane region" description="Helical" evidence="7">
    <location>
        <begin position="110"/>
        <end position="128"/>
    </location>
</feature>
<dbReference type="PANTHER" id="PTHR43791">
    <property type="entry name" value="PERMEASE-RELATED"/>
    <property type="match status" value="1"/>
</dbReference>
<name>A0AAJ8MUT5_9TREE</name>
<evidence type="ECO:0000313" key="9">
    <source>
        <dbReference type="Proteomes" id="UP000322225"/>
    </source>
</evidence>
<dbReference type="InterPro" id="IPR011701">
    <property type="entry name" value="MFS"/>
</dbReference>
<feature type="transmembrane region" description="Helical" evidence="7">
    <location>
        <begin position="231"/>
        <end position="252"/>
    </location>
</feature>
<feature type="transmembrane region" description="Helical" evidence="7">
    <location>
        <begin position="365"/>
        <end position="383"/>
    </location>
</feature>
<protein>
    <recommendedName>
        <fullName evidence="10">Major facilitator superfamily (MFS) profile domain-containing protein</fullName>
    </recommendedName>
</protein>
<sequence length="522" mass="58590">MSTTDNKSHFDMDDTKSHEPAGGETIITLMDSEKDPNKIAAAEDLVAAETQYTEEEYDKLKWKFELILLPCLMLTYGLQYADKVSLSSGVVFGLKTDTHLSSDEYSLLTVWFYLAYLAGQIPMSIVLQRLPLGRSLGMTIIAWGITVIGLGLCNNYTQLSVLRVMLGWFECSITPGFLLIIASWYKRKESTLRSCFFFAMNSLLGGVFNIIIYAIAKKSESGSTVAGWRAINYFLGSLTVLAGIIVFIFVGIPKDVFWLNKEQKKMAHVRIISNATGDGGNRAWDWAQVRECFKDPQYYFMILFNLMSTIPNGVLGTFSALVFKGFGFSALDSILYQLPANAIGFVVIISSALIVNYWPRTRFPISIFEIMVEMIVFLYVGLAKTAGKWQLWACFSFNGVVACPTFLIWSIMPLNCAGRTKKSFFSASAFISYCVGNMIGSQTMRPNDAPRYLHGLTASAIIMGADCILLSVWYLYYVRENKKREAAFVASGMSNEEREHLNKLAGELDQTDRQNPHFRYMC</sequence>
<dbReference type="EMBL" id="CP144055">
    <property type="protein sequence ID" value="WWD18290.1"/>
    <property type="molecule type" value="Genomic_DNA"/>
</dbReference>
<dbReference type="GO" id="GO:0022857">
    <property type="term" value="F:transmembrane transporter activity"/>
    <property type="evidence" value="ECO:0007669"/>
    <property type="project" value="InterPro"/>
</dbReference>
<keyword evidence="9" id="KW-1185">Reference proteome</keyword>
<evidence type="ECO:0008006" key="10">
    <source>
        <dbReference type="Google" id="ProtNLM"/>
    </source>
</evidence>
<evidence type="ECO:0000256" key="7">
    <source>
        <dbReference type="SAM" id="Phobius"/>
    </source>
</evidence>
<feature type="transmembrane region" description="Helical" evidence="7">
    <location>
        <begin position="197"/>
        <end position="216"/>
    </location>
</feature>
<evidence type="ECO:0000256" key="6">
    <source>
        <dbReference type="SAM" id="MobiDB-lite"/>
    </source>
</evidence>
<dbReference type="KEGG" id="ksn:43590234"/>
<keyword evidence="5 7" id="KW-0472">Membrane</keyword>
<feature type="transmembrane region" description="Helical" evidence="7">
    <location>
        <begin position="423"/>
        <end position="440"/>
    </location>
</feature>
<keyword evidence="2" id="KW-0813">Transport</keyword>